<feature type="transmembrane region" description="Helical" evidence="10">
    <location>
        <begin position="193"/>
        <end position="214"/>
    </location>
</feature>
<feature type="transmembrane region" description="Helical" evidence="10">
    <location>
        <begin position="276"/>
        <end position="298"/>
    </location>
</feature>
<organism evidence="12 13">
    <name type="scientific">Desulfocicer vacuolatum DSM 3385</name>
    <dbReference type="NCBI Taxonomy" id="1121400"/>
    <lineage>
        <taxon>Bacteria</taxon>
        <taxon>Pseudomonadati</taxon>
        <taxon>Thermodesulfobacteriota</taxon>
        <taxon>Desulfobacteria</taxon>
        <taxon>Desulfobacterales</taxon>
        <taxon>Desulfobacteraceae</taxon>
        <taxon>Desulfocicer</taxon>
    </lineage>
</organism>
<evidence type="ECO:0000256" key="9">
    <source>
        <dbReference type="ARBA" id="ARBA00061532"/>
    </source>
</evidence>
<dbReference type="GO" id="GO:0005886">
    <property type="term" value="C:plasma membrane"/>
    <property type="evidence" value="ECO:0007669"/>
    <property type="project" value="UniProtKB-SubCell"/>
</dbReference>
<feature type="transmembrane region" description="Helical" evidence="10">
    <location>
        <begin position="412"/>
        <end position="434"/>
    </location>
</feature>
<evidence type="ECO:0000256" key="2">
    <source>
        <dbReference type="ARBA" id="ARBA00022475"/>
    </source>
</evidence>
<dbReference type="PANTHER" id="PTHR47019:SF1">
    <property type="entry name" value="LIPID II FLIPPASE MURJ"/>
    <property type="match status" value="1"/>
</dbReference>
<dbReference type="PANTHER" id="PTHR47019">
    <property type="entry name" value="LIPID II FLIPPASE MURJ"/>
    <property type="match status" value="1"/>
</dbReference>
<dbReference type="GO" id="GO:0008360">
    <property type="term" value="P:regulation of cell shape"/>
    <property type="evidence" value="ECO:0007669"/>
    <property type="project" value="UniProtKB-UniRule"/>
</dbReference>
<feature type="transmembrane region" description="Helical" evidence="10">
    <location>
        <begin position="361"/>
        <end position="380"/>
    </location>
</feature>
<dbReference type="HAMAP" id="MF_02078">
    <property type="entry name" value="MurJ_MviN"/>
    <property type="match status" value="1"/>
</dbReference>
<feature type="transmembrane region" description="Helical" evidence="10">
    <location>
        <begin position="446"/>
        <end position="465"/>
    </location>
</feature>
<dbReference type="Pfam" id="PF03023">
    <property type="entry name" value="MurJ"/>
    <property type="match status" value="1"/>
</dbReference>
<accession>A0A1W2B894</accession>
<dbReference type="InterPro" id="IPR051050">
    <property type="entry name" value="Lipid_II_flippase_MurJ/MviN"/>
</dbReference>
<evidence type="ECO:0000256" key="11">
    <source>
        <dbReference type="PIRNR" id="PIRNR002869"/>
    </source>
</evidence>
<name>A0A1W2B894_9BACT</name>
<dbReference type="Proteomes" id="UP000192418">
    <property type="component" value="Unassembled WGS sequence"/>
</dbReference>
<keyword evidence="13" id="KW-1185">Reference proteome</keyword>
<keyword evidence="4 10" id="KW-0133">Cell shape</keyword>
<dbReference type="OrthoDB" id="9804143at2"/>
<evidence type="ECO:0000256" key="3">
    <source>
        <dbReference type="ARBA" id="ARBA00022692"/>
    </source>
</evidence>
<comment type="function">
    <text evidence="8 10 11">Involved in peptidoglycan biosynthesis. Transports lipid-linked peptidoglycan precursors from the inner to the outer leaflet of the cytoplasmic membrane.</text>
</comment>
<comment type="pathway">
    <text evidence="10">Cell wall biogenesis; peptidoglycan biosynthesis.</text>
</comment>
<dbReference type="STRING" id="1121400.SAMN02746065_107112"/>
<evidence type="ECO:0000256" key="4">
    <source>
        <dbReference type="ARBA" id="ARBA00022960"/>
    </source>
</evidence>
<dbReference type="PRINTS" id="PR01806">
    <property type="entry name" value="VIRFACTRMVIN"/>
</dbReference>
<dbReference type="UniPathway" id="UPA00219"/>
<dbReference type="AlphaFoldDB" id="A0A1W2B894"/>
<evidence type="ECO:0000256" key="10">
    <source>
        <dbReference type="HAMAP-Rule" id="MF_02078"/>
    </source>
</evidence>
<keyword evidence="10 11" id="KW-0813">Transport</keyword>
<dbReference type="PIRSF" id="PIRSF002869">
    <property type="entry name" value="MviN"/>
    <property type="match status" value="1"/>
</dbReference>
<feature type="transmembrane region" description="Helical" evidence="10">
    <location>
        <begin position="319"/>
        <end position="341"/>
    </location>
</feature>
<keyword evidence="7 10" id="KW-0472">Membrane</keyword>
<feature type="transmembrane region" description="Helical" evidence="10">
    <location>
        <begin position="164"/>
        <end position="187"/>
    </location>
</feature>
<proteinExistence type="inferred from homology"/>
<evidence type="ECO:0000256" key="5">
    <source>
        <dbReference type="ARBA" id="ARBA00022984"/>
    </source>
</evidence>
<feature type="transmembrane region" description="Helical" evidence="10">
    <location>
        <begin position="92"/>
        <end position="117"/>
    </location>
</feature>
<keyword evidence="10 11" id="KW-0961">Cell wall biogenesis/degradation</keyword>
<dbReference type="NCBIfam" id="TIGR01695">
    <property type="entry name" value="murJ_mviN"/>
    <property type="match status" value="1"/>
</dbReference>
<feature type="transmembrane region" description="Helical" evidence="10">
    <location>
        <begin position="235"/>
        <end position="256"/>
    </location>
</feature>
<gene>
    <name evidence="10" type="primary">murJ</name>
    <name evidence="12" type="ORF">SAMN02746065_107112</name>
</gene>
<keyword evidence="5 10" id="KW-0573">Peptidoglycan synthesis</keyword>
<protein>
    <recommendedName>
        <fullName evidence="10">Probable lipid II flippase MurJ</fullName>
    </recommendedName>
</protein>
<sequence>MTSSKNTLKKIGVASFIMMASVFASRIIGLFREMTIAYAGGAGGGVDAYQVAFIIPEILNHVVASGFLSVTFIPIFSGYLAQKDEKGGWEILSIILNTFGALLLLFLIMAFCFAPQLVSLLAPGLTDPVLFAKAVRMTRIIMPAQLCFFSGGLFMAVQFTREQFMIPALAPLIYNLGIILGGLLLGPTLGMEGFAWGVLLGAFAGNFLLQYIGAKKCGMKLSAFISLTHPDFIKYLLLTLPLMVGLTMTFSTEILLKYFGSFLEEGSIAALNYALRVMFILVGLFGQAVGVASYPFMAKLAAQGNMDELNQLLNTTLKFLILVIPVSVLVMVLRQEIVFLLFQRGQFDATATELTSRVLPFLMAGTVAFAAQTVVVRGYYAMQNTWFPAIVGSAAVVISLPIFYGLMHVMGARGIALALTLGAIFQTGLLFALWNRKSNNREGGSVYLFFIKIGLISMAIGWLLLNLSRPLTHIFNVATVPGALAMCMATTAVFTGLFVGSGVLLKIEEIQLFTKKIMARVK</sequence>
<feature type="transmembrane region" description="Helical" evidence="10">
    <location>
        <begin position="12"/>
        <end position="31"/>
    </location>
</feature>
<dbReference type="GO" id="GO:0009252">
    <property type="term" value="P:peptidoglycan biosynthetic process"/>
    <property type="evidence" value="ECO:0007669"/>
    <property type="project" value="UniProtKB-UniRule"/>
</dbReference>
<dbReference type="CDD" id="cd13123">
    <property type="entry name" value="MATE_MurJ_like"/>
    <property type="match status" value="1"/>
</dbReference>
<dbReference type="GO" id="GO:0071555">
    <property type="term" value="P:cell wall organization"/>
    <property type="evidence" value="ECO:0007669"/>
    <property type="project" value="UniProtKB-UniRule"/>
</dbReference>
<feature type="transmembrane region" description="Helical" evidence="10">
    <location>
        <begin position="387"/>
        <end position="406"/>
    </location>
</feature>
<feature type="transmembrane region" description="Helical" evidence="10">
    <location>
        <begin position="477"/>
        <end position="505"/>
    </location>
</feature>
<evidence type="ECO:0000256" key="8">
    <source>
        <dbReference type="ARBA" id="ARBA00060041"/>
    </source>
</evidence>
<feature type="transmembrane region" description="Helical" evidence="10">
    <location>
        <begin position="137"/>
        <end position="157"/>
    </location>
</feature>
<evidence type="ECO:0000256" key="7">
    <source>
        <dbReference type="ARBA" id="ARBA00023136"/>
    </source>
</evidence>
<dbReference type="InterPro" id="IPR004268">
    <property type="entry name" value="MurJ"/>
</dbReference>
<evidence type="ECO:0000256" key="6">
    <source>
        <dbReference type="ARBA" id="ARBA00022989"/>
    </source>
</evidence>
<dbReference type="GO" id="GO:0034204">
    <property type="term" value="P:lipid translocation"/>
    <property type="evidence" value="ECO:0007669"/>
    <property type="project" value="TreeGrafter"/>
</dbReference>
<comment type="similarity">
    <text evidence="9 10 11">Belongs to the MurJ/MviN family.</text>
</comment>
<evidence type="ECO:0000256" key="1">
    <source>
        <dbReference type="ARBA" id="ARBA00004651"/>
    </source>
</evidence>
<feature type="transmembrane region" description="Helical" evidence="10">
    <location>
        <begin position="58"/>
        <end position="80"/>
    </location>
</feature>
<evidence type="ECO:0000313" key="13">
    <source>
        <dbReference type="Proteomes" id="UP000192418"/>
    </source>
</evidence>
<dbReference type="GO" id="GO:0015648">
    <property type="term" value="F:lipid-linked peptidoglycan transporter activity"/>
    <property type="evidence" value="ECO:0007669"/>
    <property type="project" value="UniProtKB-UniRule"/>
</dbReference>
<keyword evidence="6 10" id="KW-1133">Transmembrane helix</keyword>
<keyword evidence="2 10" id="KW-1003">Cell membrane</keyword>
<dbReference type="EMBL" id="FWXY01000007">
    <property type="protein sequence ID" value="SMC69243.1"/>
    <property type="molecule type" value="Genomic_DNA"/>
</dbReference>
<reference evidence="12 13" key="1">
    <citation type="submission" date="2017-04" db="EMBL/GenBank/DDBJ databases">
        <authorList>
            <person name="Afonso C.L."/>
            <person name="Miller P.J."/>
            <person name="Scott M.A."/>
            <person name="Spackman E."/>
            <person name="Goraichik I."/>
            <person name="Dimitrov K.M."/>
            <person name="Suarez D.L."/>
            <person name="Swayne D.E."/>
        </authorList>
    </citation>
    <scope>NUCLEOTIDE SEQUENCE [LARGE SCALE GENOMIC DNA]</scope>
    <source>
        <strain evidence="12 13">DSM 3385</strain>
    </source>
</reference>
<comment type="subcellular location">
    <subcellularLocation>
        <location evidence="1 10">Cell membrane</location>
        <topology evidence="1 10">Multi-pass membrane protein</topology>
    </subcellularLocation>
</comment>
<keyword evidence="3 10" id="KW-0812">Transmembrane</keyword>
<evidence type="ECO:0000313" key="12">
    <source>
        <dbReference type="EMBL" id="SMC69243.1"/>
    </source>
</evidence>
<dbReference type="RefSeq" id="WP_084068332.1">
    <property type="nucleotide sequence ID" value="NZ_FWXY01000007.1"/>
</dbReference>